<organism evidence="1 2">
    <name type="scientific">Pseudidiomarina maritima</name>
    <dbReference type="NCBI Taxonomy" id="519453"/>
    <lineage>
        <taxon>Bacteria</taxon>
        <taxon>Pseudomonadati</taxon>
        <taxon>Pseudomonadota</taxon>
        <taxon>Gammaproteobacteria</taxon>
        <taxon>Alteromonadales</taxon>
        <taxon>Idiomarinaceae</taxon>
        <taxon>Pseudidiomarina</taxon>
    </lineage>
</organism>
<dbReference type="RefSeq" id="WP_110077100.1">
    <property type="nucleotide sequence ID" value="NZ_QGTT01000041.1"/>
</dbReference>
<dbReference type="AlphaFoldDB" id="A0A317PVS2"/>
<name>A0A317PVS2_9GAMM</name>
<reference evidence="1 2" key="1">
    <citation type="submission" date="2018-05" db="EMBL/GenBank/DDBJ databases">
        <title>Freshwater and sediment microbial communities from various areas in North America, analyzing microbe dynamics in response to fracking.</title>
        <authorList>
            <person name="Lamendella R."/>
        </authorList>
    </citation>
    <scope>NUCLEOTIDE SEQUENCE [LARGE SCALE GENOMIC DNA]</scope>
    <source>
        <strain evidence="1 2">125B1</strain>
    </source>
</reference>
<proteinExistence type="predicted"/>
<gene>
    <name evidence="1" type="ORF">DET45_1412</name>
</gene>
<sequence>MRAYELEKEIWSEVDFNLMGWHDASIWSMVSDAKQYEYLLDLDYIFKWVHPEENETYFKFWVAPVTMVFENAFDVKIDIESQQGLIEVADLYMENPELTPNGKFTSHTYRFECQEGEISLKATGFKMYVRQKPKLIQGQSFELQERGGVNFGRAWNAI</sequence>
<protein>
    <submittedName>
        <fullName evidence="1">Uncharacterized protein</fullName>
    </submittedName>
</protein>
<keyword evidence="2" id="KW-1185">Reference proteome</keyword>
<evidence type="ECO:0000313" key="1">
    <source>
        <dbReference type="EMBL" id="PWW05904.1"/>
    </source>
</evidence>
<dbReference type="Proteomes" id="UP000246964">
    <property type="component" value="Unassembled WGS sequence"/>
</dbReference>
<comment type="caution">
    <text evidence="1">The sequence shown here is derived from an EMBL/GenBank/DDBJ whole genome shotgun (WGS) entry which is preliminary data.</text>
</comment>
<dbReference type="OrthoDB" id="7060651at2"/>
<accession>A0A317PVS2</accession>
<dbReference type="EMBL" id="QGTT01000041">
    <property type="protein sequence ID" value="PWW05904.1"/>
    <property type="molecule type" value="Genomic_DNA"/>
</dbReference>
<evidence type="ECO:0000313" key="2">
    <source>
        <dbReference type="Proteomes" id="UP000246964"/>
    </source>
</evidence>